<name>A0ABN8T2C8_9CNID</name>
<organism evidence="4 5">
    <name type="scientific">Porites evermanni</name>
    <dbReference type="NCBI Taxonomy" id="104178"/>
    <lineage>
        <taxon>Eukaryota</taxon>
        <taxon>Metazoa</taxon>
        <taxon>Cnidaria</taxon>
        <taxon>Anthozoa</taxon>
        <taxon>Hexacorallia</taxon>
        <taxon>Scleractinia</taxon>
        <taxon>Fungiina</taxon>
        <taxon>Poritidae</taxon>
        <taxon>Porites</taxon>
    </lineage>
</organism>
<evidence type="ECO:0000256" key="2">
    <source>
        <dbReference type="ARBA" id="ARBA00023157"/>
    </source>
</evidence>
<keyword evidence="5" id="KW-1185">Reference proteome</keyword>
<feature type="domain" description="Ig-like" evidence="3">
    <location>
        <begin position="1"/>
        <end position="87"/>
    </location>
</feature>
<dbReference type="Gene3D" id="2.60.40.10">
    <property type="entry name" value="Immunoglobulins"/>
    <property type="match status" value="4"/>
</dbReference>
<feature type="domain" description="Ig-like" evidence="3">
    <location>
        <begin position="92"/>
        <end position="181"/>
    </location>
</feature>
<dbReference type="InterPro" id="IPR007110">
    <property type="entry name" value="Ig-like_dom"/>
</dbReference>
<evidence type="ECO:0000256" key="1">
    <source>
        <dbReference type="ARBA" id="ARBA00022729"/>
    </source>
</evidence>
<protein>
    <recommendedName>
        <fullName evidence="3">Ig-like domain-containing protein</fullName>
    </recommendedName>
</protein>
<dbReference type="InterPro" id="IPR050958">
    <property type="entry name" value="Cell_Adh-Cytoskel_Orgn"/>
</dbReference>
<dbReference type="SMART" id="SM00408">
    <property type="entry name" value="IGc2"/>
    <property type="match status" value="4"/>
</dbReference>
<feature type="domain" description="Ig-like" evidence="3">
    <location>
        <begin position="280"/>
        <end position="368"/>
    </location>
</feature>
<dbReference type="InterPro" id="IPR003599">
    <property type="entry name" value="Ig_sub"/>
</dbReference>
<dbReference type="PANTHER" id="PTHR45080">
    <property type="entry name" value="CONTACTIN 5"/>
    <property type="match status" value="1"/>
</dbReference>
<sequence>MEYPKNQLTIEGSNVTFSCIASGVPSPRISWTINGTSINVTANPRINLTADGQQLTVTTVNRTDSGEYRCVASNKVGNVTSMAAKLTVQYAPEFFKNPKSQTTNEGSNVTFSCIASGVPEPSLSWTINGTAINPTANPRIGSTADGQKLTVTNVKRTDNGEYRCVASNNVTTVTCNAAKLTVQFAPEFMTTPKSQTTNDGSNVTFSCVATGVPVPSLSWTINGIAINPTANPRITLSADSKQLTVTNVNRIDSGEYRCVASNKVDNVTSLVATLTVHFAPLITTQPQSGPVTEGDNVTLSCNASGIPVPTIIWTRNGSVLNNSVPRISLGAESRELTITNISRADSGEYRCVANNSEGNVTSDAATLDVKCKFKLSVCFSISTGWV</sequence>
<dbReference type="InterPro" id="IPR013098">
    <property type="entry name" value="Ig_I-set"/>
</dbReference>
<dbReference type="Proteomes" id="UP001159427">
    <property type="component" value="Unassembled WGS sequence"/>
</dbReference>
<reference evidence="4 5" key="1">
    <citation type="submission" date="2022-05" db="EMBL/GenBank/DDBJ databases">
        <authorList>
            <consortium name="Genoscope - CEA"/>
            <person name="William W."/>
        </authorList>
    </citation>
    <scope>NUCLEOTIDE SEQUENCE [LARGE SCALE GENOMIC DNA]</scope>
</reference>
<dbReference type="Pfam" id="PF07679">
    <property type="entry name" value="I-set"/>
    <property type="match status" value="3"/>
</dbReference>
<evidence type="ECO:0000259" key="3">
    <source>
        <dbReference type="PROSITE" id="PS50835"/>
    </source>
</evidence>
<accession>A0ABN8T2C8</accession>
<keyword evidence="2" id="KW-1015">Disulfide bond</keyword>
<evidence type="ECO:0000313" key="4">
    <source>
        <dbReference type="EMBL" id="CAH3197917.1"/>
    </source>
</evidence>
<dbReference type="EMBL" id="CALNXI010005494">
    <property type="protein sequence ID" value="CAH3197917.1"/>
    <property type="molecule type" value="Genomic_DNA"/>
</dbReference>
<dbReference type="InterPro" id="IPR036179">
    <property type="entry name" value="Ig-like_dom_sf"/>
</dbReference>
<comment type="caution">
    <text evidence="4">The sequence shown here is derived from an EMBL/GenBank/DDBJ whole genome shotgun (WGS) entry which is preliminary data.</text>
</comment>
<dbReference type="InterPro" id="IPR013783">
    <property type="entry name" value="Ig-like_fold"/>
</dbReference>
<dbReference type="Pfam" id="PF13927">
    <property type="entry name" value="Ig_3"/>
    <property type="match status" value="1"/>
</dbReference>
<dbReference type="PANTHER" id="PTHR45080:SF8">
    <property type="entry name" value="IG-LIKE DOMAIN-CONTAINING PROTEIN"/>
    <property type="match status" value="1"/>
</dbReference>
<gene>
    <name evidence="4" type="ORF">PEVE_00035433</name>
</gene>
<dbReference type="SUPFAM" id="SSF48726">
    <property type="entry name" value="Immunoglobulin"/>
    <property type="match status" value="4"/>
</dbReference>
<evidence type="ECO:0000313" key="5">
    <source>
        <dbReference type="Proteomes" id="UP001159427"/>
    </source>
</evidence>
<feature type="domain" description="Ig-like" evidence="3">
    <location>
        <begin position="186"/>
        <end position="275"/>
    </location>
</feature>
<keyword evidence="1" id="KW-0732">Signal</keyword>
<proteinExistence type="predicted"/>
<dbReference type="PIRSF" id="PIRSF000615">
    <property type="entry name" value="TyrPK_CSF1-R"/>
    <property type="match status" value="1"/>
</dbReference>
<dbReference type="SMART" id="SM00409">
    <property type="entry name" value="IG"/>
    <property type="match status" value="4"/>
</dbReference>
<dbReference type="PROSITE" id="PS50835">
    <property type="entry name" value="IG_LIKE"/>
    <property type="match status" value="4"/>
</dbReference>
<dbReference type="InterPro" id="IPR003598">
    <property type="entry name" value="Ig_sub2"/>
</dbReference>